<evidence type="ECO:0000256" key="4">
    <source>
        <dbReference type="ARBA" id="ARBA00022989"/>
    </source>
</evidence>
<evidence type="ECO:0000313" key="8">
    <source>
        <dbReference type="Proteomes" id="UP000663828"/>
    </source>
</evidence>
<evidence type="ECO:0000256" key="6">
    <source>
        <dbReference type="SAM" id="Phobius"/>
    </source>
</evidence>
<evidence type="ECO:0000256" key="1">
    <source>
        <dbReference type="ARBA" id="ARBA00004141"/>
    </source>
</evidence>
<dbReference type="Proteomes" id="UP000663828">
    <property type="component" value="Unassembled WGS sequence"/>
</dbReference>
<comment type="subcellular location">
    <subcellularLocation>
        <location evidence="1">Membrane</location>
        <topology evidence="1">Multi-pass membrane protein</topology>
    </subcellularLocation>
</comment>
<comment type="caution">
    <text evidence="7">The sequence shown here is derived from an EMBL/GenBank/DDBJ whole genome shotgun (WGS) entry which is preliminary data.</text>
</comment>
<gene>
    <name evidence="7" type="ORF">XAT740_LOCUS59507</name>
</gene>
<feature type="non-terminal residue" evidence="7">
    <location>
        <position position="1"/>
    </location>
</feature>
<feature type="transmembrane region" description="Helical" evidence="6">
    <location>
        <begin position="22"/>
        <end position="44"/>
    </location>
</feature>
<keyword evidence="5 6" id="KW-0472">Membrane</keyword>
<proteinExistence type="inferred from homology"/>
<feature type="transmembrane region" description="Helical" evidence="6">
    <location>
        <begin position="75"/>
        <end position="96"/>
    </location>
</feature>
<dbReference type="GO" id="GO:0016020">
    <property type="term" value="C:membrane"/>
    <property type="evidence" value="ECO:0007669"/>
    <property type="project" value="UniProtKB-SubCell"/>
</dbReference>
<protein>
    <submittedName>
        <fullName evidence="7">Uncharacterized protein</fullName>
    </submittedName>
</protein>
<evidence type="ECO:0000256" key="5">
    <source>
        <dbReference type="ARBA" id="ARBA00023136"/>
    </source>
</evidence>
<reference evidence="7" key="1">
    <citation type="submission" date="2021-02" db="EMBL/GenBank/DDBJ databases">
        <authorList>
            <person name="Nowell W R."/>
        </authorList>
    </citation>
    <scope>NUCLEOTIDE SEQUENCE</scope>
</reference>
<keyword evidence="4 6" id="KW-1133">Transmembrane helix</keyword>
<keyword evidence="3 6" id="KW-0812">Transmembrane</keyword>
<organism evidence="7 8">
    <name type="scientific">Adineta ricciae</name>
    <name type="common">Rotifer</name>
    <dbReference type="NCBI Taxonomy" id="249248"/>
    <lineage>
        <taxon>Eukaryota</taxon>
        <taxon>Metazoa</taxon>
        <taxon>Spiralia</taxon>
        <taxon>Gnathifera</taxon>
        <taxon>Rotifera</taxon>
        <taxon>Eurotatoria</taxon>
        <taxon>Bdelloidea</taxon>
        <taxon>Adinetida</taxon>
        <taxon>Adinetidae</taxon>
        <taxon>Adineta</taxon>
    </lineage>
</organism>
<dbReference type="InterPro" id="IPR008521">
    <property type="entry name" value="Mg_trans_NIPA"/>
</dbReference>
<evidence type="ECO:0000313" key="7">
    <source>
        <dbReference type="EMBL" id="CAF1675448.1"/>
    </source>
</evidence>
<dbReference type="PANTHER" id="PTHR12570">
    <property type="match status" value="1"/>
</dbReference>
<accession>A0A816GM31</accession>
<evidence type="ECO:0000256" key="2">
    <source>
        <dbReference type="ARBA" id="ARBA00007230"/>
    </source>
</evidence>
<keyword evidence="8" id="KW-1185">Reference proteome</keyword>
<feature type="transmembrane region" description="Helical" evidence="6">
    <location>
        <begin position="51"/>
        <end position="69"/>
    </location>
</feature>
<evidence type="ECO:0000256" key="3">
    <source>
        <dbReference type="ARBA" id="ARBA00022692"/>
    </source>
</evidence>
<dbReference type="GO" id="GO:0015095">
    <property type="term" value="F:magnesium ion transmembrane transporter activity"/>
    <property type="evidence" value="ECO:0007669"/>
    <property type="project" value="InterPro"/>
</dbReference>
<sequence length="167" mass="18552">TVTACKGLAIGLKELYMHEHTYSMWLTLICALTIVSCILIQMMYLNRALDLFSTPVVTTCILITSGILFREWRLLTFVDVVGFVIVMCGLILINYLRTMPVSIDADSTDVNDDSLLSSFSSASQFLALGSCDPVSTKQSNYVPIKSYADLLQNDDEFPLINECDVQS</sequence>
<dbReference type="PANTHER" id="PTHR12570:SF92">
    <property type="entry name" value="SPICHTHYIN, ISOFORM B"/>
    <property type="match status" value="1"/>
</dbReference>
<dbReference type="AlphaFoldDB" id="A0A816GM31"/>
<comment type="similarity">
    <text evidence="2">Belongs to the NIPA family.</text>
</comment>
<dbReference type="Pfam" id="PF05653">
    <property type="entry name" value="Mg_trans_NIPA"/>
    <property type="match status" value="1"/>
</dbReference>
<dbReference type="EMBL" id="CAJNOR010013840">
    <property type="protein sequence ID" value="CAF1675448.1"/>
    <property type="molecule type" value="Genomic_DNA"/>
</dbReference>
<name>A0A816GM31_ADIRI</name>